<organism evidence="13 14">
    <name type="scientific">Erpetoichthys calabaricus</name>
    <name type="common">Rope fish</name>
    <name type="synonym">Calamoichthys calabaricus</name>
    <dbReference type="NCBI Taxonomy" id="27687"/>
    <lineage>
        <taxon>Eukaryota</taxon>
        <taxon>Metazoa</taxon>
        <taxon>Chordata</taxon>
        <taxon>Craniata</taxon>
        <taxon>Vertebrata</taxon>
        <taxon>Euteleostomi</taxon>
        <taxon>Actinopterygii</taxon>
        <taxon>Polypteriformes</taxon>
        <taxon>Polypteridae</taxon>
        <taxon>Erpetoichthys</taxon>
    </lineage>
</organism>
<name>A0A8C4SCV9_ERPCA</name>
<proteinExistence type="inferred from homology"/>
<evidence type="ECO:0000256" key="6">
    <source>
        <dbReference type="ARBA" id="ARBA00022526"/>
    </source>
</evidence>
<sequence>MAPFNLHLCGAHLVEALFFVCGEKGFFYTPAKRGIVEQCCYYSCTYYDLENYCNS</sequence>
<keyword evidence="5 10" id="KW-0964">Secreted</keyword>
<keyword evidence="11" id="KW-0732">Signal</keyword>
<feature type="chain" id="PRO_5046809932" description="Insulin" evidence="11">
    <location>
        <begin position="17"/>
        <end position="55"/>
    </location>
</feature>
<dbReference type="Pfam" id="PF00049">
    <property type="entry name" value="Insulin"/>
    <property type="match status" value="1"/>
</dbReference>
<evidence type="ECO:0000259" key="12">
    <source>
        <dbReference type="SMART" id="SM00078"/>
    </source>
</evidence>
<evidence type="ECO:0000256" key="11">
    <source>
        <dbReference type="SAM" id="SignalP"/>
    </source>
</evidence>
<comment type="subunit">
    <text evidence="4 10">Heterodimer of a B chain and an A chain linked by two disulfide bonds.</text>
</comment>
<dbReference type="PRINTS" id="PR00276">
    <property type="entry name" value="INSULINFAMLY"/>
</dbReference>
<keyword evidence="8" id="KW-1015">Disulfide bond</keyword>
<dbReference type="GO" id="GO:0005179">
    <property type="term" value="F:hormone activity"/>
    <property type="evidence" value="ECO:0007669"/>
    <property type="project" value="UniProtKB-KW"/>
</dbReference>
<evidence type="ECO:0000256" key="8">
    <source>
        <dbReference type="ARBA" id="ARBA00023157"/>
    </source>
</evidence>
<comment type="function">
    <text evidence="1 10">Insulin decreases blood glucose concentration. It increases cell permeability to monosaccharides, amino acids and fatty acids. It accelerates glycolysis, the pentose phosphate cycle, and glycogen synthesis in liver.</text>
</comment>
<keyword evidence="6 10" id="KW-0313">Glucose metabolism</keyword>
<comment type="similarity">
    <text evidence="3 10">Belongs to the insulin family.</text>
</comment>
<dbReference type="PANTHER" id="PTHR11454:SF32">
    <property type="entry name" value="INSULIN, ISOFORM 2"/>
    <property type="match status" value="1"/>
</dbReference>
<evidence type="ECO:0000256" key="1">
    <source>
        <dbReference type="ARBA" id="ARBA00002985"/>
    </source>
</evidence>
<feature type="signal peptide" evidence="11">
    <location>
        <begin position="1"/>
        <end position="16"/>
    </location>
</feature>
<dbReference type="InterPro" id="IPR016179">
    <property type="entry name" value="Insulin-like"/>
</dbReference>
<dbReference type="SUPFAM" id="SSF56994">
    <property type="entry name" value="Insulin-like"/>
    <property type="match status" value="1"/>
</dbReference>
<reference evidence="13" key="3">
    <citation type="submission" date="2025-09" db="UniProtKB">
        <authorList>
            <consortium name="Ensembl"/>
        </authorList>
    </citation>
    <scope>IDENTIFICATION</scope>
</reference>
<dbReference type="InterPro" id="IPR036438">
    <property type="entry name" value="Insulin-like_sf"/>
</dbReference>
<evidence type="ECO:0000256" key="10">
    <source>
        <dbReference type="RuleBase" id="RU000406"/>
    </source>
</evidence>
<dbReference type="InterPro" id="IPR004825">
    <property type="entry name" value="Insulin"/>
</dbReference>
<dbReference type="GO" id="GO:0006006">
    <property type="term" value="P:glucose metabolic process"/>
    <property type="evidence" value="ECO:0007669"/>
    <property type="project" value="UniProtKB-UniRule"/>
</dbReference>
<evidence type="ECO:0000256" key="7">
    <source>
        <dbReference type="ARBA" id="ARBA00022702"/>
    </source>
</evidence>
<dbReference type="Gene3D" id="1.10.100.10">
    <property type="entry name" value="Insulin-like"/>
    <property type="match status" value="1"/>
</dbReference>
<evidence type="ECO:0000256" key="4">
    <source>
        <dbReference type="ARBA" id="ARBA00011207"/>
    </source>
</evidence>
<dbReference type="SMART" id="SM00078">
    <property type="entry name" value="IlGF"/>
    <property type="match status" value="1"/>
</dbReference>
<comment type="subcellular location">
    <subcellularLocation>
        <location evidence="2 10">Secreted</location>
    </subcellularLocation>
</comment>
<dbReference type="GeneTree" id="ENSGT00940000177067"/>
<evidence type="ECO:0000256" key="5">
    <source>
        <dbReference type="ARBA" id="ARBA00022525"/>
    </source>
</evidence>
<keyword evidence="14" id="KW-1185">Reference proteome</keyword>
<dbReference type="GO" id="GO:0005615">
    <property type="term" value="C:extracellular space"/>
    <property type="evidence" value="ECO:0007669"/>
    <property type="project" value="TreeGrafter"/>
</dbReference>
<accession>A0A8C4SCV9</accession>
<dbReference type="InterPro" id="IPR022353">
    <property type="entry name" value="Insulin_CS"/>
</dbReference>
<evidence type="ECO:0000313" key="14">
    <source>
        <dbReference type="Proteomes" id="UP000694620"/>
    </source>
</evidence>
<keyword evidence="9 10" id="KW-0119">Carbohydrate metabolism</keyword>
<dbReference type="PANTHER" id="PTHR11454">
    <property type="entry name" value="INSULIN/INSULIN GROWTH FACTOR"/>
    <property type="match status" value="1"/>
</dbReference>
<evidence type="ECO:0000256" key="2">
    <source>
        <dbReference type="ARBA" id="ARBA00004613"/>
    </source>
</evidence>
<keyword evidence="7 10" id="KW-0372">Hormone</keyword>
<dbReference type="PRINTS" id="PR00277">
    <property type="entry name" value="INSULIN"/>
</dbReference>
<reference evidence="13" key="2">
    <citation type="submission" date="2025-08" db="UniProtKB">
        <authorList>
            <consortium name="Ensembl"/>
        </authorList>
    </citation>
    <scope>IDENTIFICATION</scope>
</reference>
<dbReference type="Proteomes" id="UP000694620">
    <property type="component" value="Chromosome 11"/>
</dbReference>
<dbReference type="AlphaFoldDB" id="A0A8C4SCV9"/>
<evidence type="ECO:0000256" key="9">
    <source>
        <dbReference type="ARBA" id="ARBA00023277"/>
    </source>
</evidence>
<dbReference type="InterPro" id="IPR022352">
    <property type="entry name" value="Ins/IGF/rlx"/>
</dbReference>
<reference evidence="13" key="1">
    <citation type="submission" date="2021-06" db="EMBL/GenBank/DDBJ databases">
        <authorList>
            <consortium name="Wellcome Sanger Institute Data Sharing"/>
        </authorList>
    </citation>
    <scope>NUCLEOTIDE SEQUENCE [LARGE SCALE GENOMIC DNA]</scope>
</reference>
<feature type="domain" description="Insulin-like" evidence="12">
    <location>
        <begin position="6"/>
        <end position="53"/>
    </location>
</feature>
<dbReference type="PROSITE" id="PS00262">
    <property type="entry name" value="INSULIN"/>
    <property type="match status" value="1"/>
</dbReference>
<evidence type="ECO:0000313" key="13">
    <source>
        <dbReference type="Ensembl" id="ENSECRP00000015471.1"/>
    </source>
</evidence>
<protein>
    <recommendedName>
        <fullName evidence="10">Insulin</fullName>
    </recommendedName>
</protein>
<evidence type="ECO:0000256" key="3">
    <source>
        <dbReference type="ARBA" id="ARBA00009034"/>
    </source>
</evidence>
<dbReference type="CDD" id="cd04367">
    <property type="entry name" value="IlGF_insulin_like"/>
    <property type="match status" value="1"/>
</dbReference>
<dbReference type="Ensembl" id="ENSECRT00000015747.1">
    <property type="protein sequence ID" value="ENSECRP00000015471.1"/>
    <property type="gene ID" value="ENSECRG00000010294.1"/>
</dbReference>